<accession>A0A9W4TKL4</accession>
<keyword evidence="1" id="KW-1133">Transmembrane helix</keyword>
<feature type="transmembrane region" description="Helical" evidence="1">
    <location>
        <begin position="55"/>
        <end position="72"/>
    </location>
</feature>
<evidence type="ECO:0000313" key="2">
    <source>
        <dbReference type="EMBL" id="CAI2768629.1"/>
    </source>
</evidence>
<dbReference type="Proteomes" id="UP001152749">
    <property type="component" value="Chromosome"/>
</dbReference>
<reference evidence="2" key="1">
    <citation type="submission" date="2022-09" db="EMBL/GenBank/DDBJ databases">
        <authorList>
            <person name="Duchaud E."/>
        </authorList>
    </citation>
    <scope>NUCLEOTIDE SEQUENCE</scope>
    <source>
        <strain evidence="2">TRV642</strain>
    </source>
</reference>
<dbReference type="InterPro" id="IPR025407">
    <property type="entry name" value="DUF4133"/>
</dbReference>
<gene>
    <name evidence="2" type="primary">traF</name>
    <name evidence="2" type="ORF">TRV642_3889</name>
</gene>
<organism evidence="2 3">
    <name type="scientific">Flavobacterium collinsii</name>
    <dbReference type="NCBI Taxonomy" id="1114861"/>
    <lineage>
        <taxon>Bacteria</taxon>
        <taxon>Pseudomonadati</taxon>
        <taxon>Bacteroidota</taxon>
        <taxon>Flavobacteriia</taxon>
        <taxon>Flavobacteriales</taxon>
        <taxon>Flavobacteriaceae</taxon>
        <taxon>Flavobacterium</taxon>
    </lineage>
</organism>
<name>A0A9W4TKL4_9FLAO</name>
<evidence type="ECO:0000256" key="1">
    <source>
        <dbReference type="SAM" id="Phobius"/>
    </source>
</evidence>
<evidence type="ECO:0000313" key="3">
    <source>
        <dbReference type="Proteomes" id="UP001152749"/>
    </source>
</evidence>
<dbReference type="Pfam" id="PF13571">
    <property type="entry name" value="DUF4133"/>
    <property type="match status" value="1"/>
</dbReference>
<keyword evidence="1" id="KW-0472">Membrane</keyword>
<sequence length="107" mass="11914">MNAMHSSVYQINKGINQSIEFKGLKAQYIWYLGGGVVALMILFAILYIIGLPSLICIGLIAAAGVFLVLKIYKMSNKYGEYGMMKALAKKQIPKCIKVYSRSVFIKI</sequence>
<feature type="transmembrane region" description="Helical" evidence="1">
    <location>
        <begin position="28"/>
        <end position="49"/>
    </location>
</feature>
<dbReference type="EMBL" id="OX336425">
    <property type="protein sequence ID" value="CAI2768629.1"/>
    <property type="molecule type" value="Genomic_DNA"/>
</dbReference>
<protein>
    <submittedName>
        <fullName evidence="2">Type IV secretory system conjugative DNA transfer VirB10/TraF family protein</fullName>
    </submittedName>
</protein>
<proteinExistence type="predicted"/>
<dbReference type="KEGG" id="fcs:TRV642_3889"/>
<dbReference type="AlphaFoldDB" id="A0A9W4TKL4"/>
<keyword evidence="1" id="KW-0812">Transmembrane</keyword>